<feature type="transmembrane region" description="Helical" evidence="1">
    <location>
        <begin position="110"/>
        <end position="135"/>
    </location>
</feature>
<proteinExistence type="predicted"/>
<evidence type="ECO:0000259" key="2">
    <source>
        <dbReference type="Pfam" id="PF01970"/>
    </source>
</evidence>
<dbReference type="PANTHER" id="PTHR35342">
    <property type="entry name" value="TRICARBOXYLIC TRANSPORT PROTEIN"/>
    <property type="match status" value="1"/>
</dbReference>
<feature type="transmembrane region" description="Helical" evidence="1">
    <location>
        <begin position="470"/>
        <end position="487"/>
    </location>
</feature>
<evidence type="ECO:0000313" key="3">
    <source>
        <dbReference type="EMBL" id="MFI6504477.1"/>
    </source>
</evidence>
<protein>
    <submittedName>
        <fullName evidence="3">Tripartite tricarboxylate transporter permease</fullName>
    </submittedName>
</protein>
<dbReference type="Pfam" id="PF01970">
    <property type="entry name" value="TctA"/>
    <property type="match status" value="1"/>
</dbReference>
<dbReference type="RefSeq" id="WP_397090221.1">
    <property type="nucleotide sequence ID" value="NZ_JBITGY010000015.1"/>
</dbReference>
<feature type="transmembrane region" description="Helical" evidence="1">
    <location>
        <begin position="258"/>
        <end position="281"/>
    </location>
</feature>
<sequence>MDLIGNLAHGFAIAFTPANLLFALIGVTLGMIVGALPGINPSGGVALLLPVGAALEPATAIIMLAATYYGAMYGGTLTAVMVNIPGDSANVVTTLDGHAMARRGQAGKALGIAAIGSFIAGTASVVALMVAGPPLADWAVRFGPPEFFALTLLGLTLLTALSGGSRAKAAFMGVLGLLIGTVGIDPIVGQPRFAFGDINLLNGIDFLVVIIGLFGLAEVADLLATRLHSAPIKDKLRGILPDREDWRHARAPIARGSVVGFIAGMLPGSGGTLASLLAYSLEARVGKRRDRLGTGIIEGVAAPESANNAAATGAMVPMLTLGIPGSGTTAVMLGGLLLYGIQPGPLLINDHPDIFWGLVASMYVGNLLLLLINLPALPLFVRVVQVRPATLIPVVVGIALAGTYSIRNSLFDVALVITTGAVGYLLRRFGYPAAPLVLALVLGPLAERSLRQSLQMSHGNLSILMERPVALILLLAAAAALLLPPLLRLTRTARAARSSTPR</sequence>
<feature type="transmembrane region" description="Helical" evidence="1">
    <location>
        <begin position="147"/>
        <end position="163"/>
    </location>
</feature>
<reference evidence="3 4" key="1">
    <citation type="submission" date="2024-10" db="EMBL/GenBank/DDBJ databases">
        <title>The Natural Products Discovery Center: Release of the First 8490 Sequenced Strains for Exploring Actinobacteria Biosynthetic Diversity.</title>
        <authorList>
            <person name="Kalkreuter E."/>
            <person name="Kautsar S.A."/>
            <person name="Yang D."/>
            <person name="Bader C.D."/>
            <person name="Teijaro C.N."/>
            <person name="Fluegel L."/>
            <person name="Davis C.M."/>
            <person name="Simpson J.R."/>
            <person name="Lauterbach L."/>
            <person name="Steele A.D."/>
            <person name="Gui C."/>
            <person name="Meng S."/>
            <person name="Li G."/>
            <person name="Viehrig K."/>
            <person name="Ye F."/>
            <person name="Su P."/>
            <person name="Kiefer A.F."/>
            <person name="Nichols A."/>
            <person name="Cepeda A.J."/>
            <person name="Yan W."/>
            <person name="Fan B."/>
            <person name="Jiang Y."/>
            <person name="Adhikari A."/>
            <person name="Zheng C.-J."/>
            <person name="Schuster L."/>
            <person name="Cowan T.M."/>
            <person name="Smanski M.J."/>
            <person name="Chevrette M.G."/>
            <person name="De Carvalho L.P.S."/>
            <person name="Shen B."/>
        </authorList>
    </citation>
    <scope>NUCLEOTIDE SEQUENCE [LARGE SCALE GENOMIC DNA]</scope>
    <source>
        <strain evidence="3 4">NPDC050545</strain>
    </source>
</reference>
<feature type="transmembrane region" description="Helical" evidence="1">
    <location>
        <begin position="169"/>
        <end position="188"/>
    </location>
</feature>
<name>A0ABW7Z8G7_9ACTN</name>
<dbReference type="InterPro" id="IPR002823">
    <property type="entry name" value="DUF112_TM"/>
</dbReference>
<comment type="caution">
    <text evidence="3">The sequence shown here is derived from an EMBL/GenBank/DDBJ whole genome shotgun (WGS) entry which is preliminary data.</text>
</comment>
<gene>
    <name evidence="3" type="ORF">ACIBG2_44330</name>
</gene>
<feature type="transmembrane region" description="Helical" evidence="1">
    <location>
        <begin position="200"/>
        <end position="217"/>
    </location>
</feature>
<feature type="transmembrane region" description="Helical" evidence="1">
    <location>
        <begin position="354"/>
        <end position="374"/>
    </location>
</feature>
<feature type="transmembrane region" description="Helical" evidence="1">
    <location>
        <begin position="433"/>
        <end position="450"/>
    </location>
</feature>
<keyword evidence="1" id="KW-0812">Transmembrane</keyword>
<accession>A0ABW7Z8G7</accession>
<keyword evidence="4" id="KW-1185">Reference proteome</keyword>
<dbReference type="Proteomes" id="UP001612741">
    <property type="component" value="Unassembled WGS sequence"/>
</dbReference>
<dbReference type="EMBL" id="JBITGY010000015">
    <property type="protein sequence ID" value="MFI6504477.1"/>
    <property type="molecule type" value="Genomic_DNA"/>
</dbReference>
<feature type="transmembrane region" description="Helical" evidence="1">
    <location>
        <begin position="321"/>
        <end position="342"/>
    </location>
</feature>
<dbReference type="PANTHER" id="PTHR35342:SF5">
    <property type="entry name" value="TRICARBOXYLIC TRANSPORT PROTEIN"/>
    <property type="match status" value="1"/>
</dbReference>
<evidence type="ECO:0000256" key="1">
    <source>
        <dbReference type="SAM" id="Phobius"/>
    </source>
</evidence>
<keyword evidence="1" id="KW-0472">Membrane</keyword>
<feature type="domain" description="DUF112" evidence="2">
    <location>
        <begin position="20"/>
        <end position="438"/>
    </location>
</feature>
<keyword evidence="1" id="KW-1133">Transmembrane helix</keyword>
<feature type="transmembrane region" description="Helical" evidence="1">
    <location>
        <begin position="46"/>
        <end position="71"/>
    </location>
</feature>
<organism evidence="3 4">
    <name type="scientific">Nonomuraea typhae</name>
    <dbReference type="NCBI Taxonomy" id="2603600"/>
    <lineage>
        <taxon>Bacteria</taxon>
        <taxon>Bacillati</taxon>
        <taxon>Actinomycetota</taxon>
        <taxon>Actinomycetes</taxon>
        <taxon>Streptosporangiales</taxon>
        <taxon>Streptosporangiaceae</taxon>
        <taxon>Nonomuraea</taxon>
    </lineage>
</organism>
<evidence type="ECO:0000313" key="4">
    <source>
        <dbReference type="Proteomes" id="UP001612741"/>
    </source>
</evidence>
<feature type="transmembrane region" description="Helical" evidence="1">
    <location>
        <begin position="386"/>
        <end position="404"/>
    </location>
</feature>